<dbReference type="Pfam" id="PF09534">
    <property type="entry name" value="Trp_oprn_chp"/>
    <property type="match status" value="1"/>
</dbReference>
<dbReference type="Proteomes" id="UP000008221">
    <property type="component" value="Chromosome"/>
</dbReference>
<feature type="transmembrane region" description="Helical" evidence="2">
    <location>
        <begin position="94"/>
        <end position="115"/>
    </location>
</feature>
<dbReference type="InterPro" id="IPR019051">
    <property type="entry name" value="Trp_biosyn_TM_oprn/chp"/>
</dbReference>
<keyword evidence="2" id="KW-1133">Transmembrane helix</keyword>
<feature type="compositionally biased region" description="Basic and acidic residues" evidence="1">
    <location>
        <begin position="125"/>
        <end position="136"/>
    </location>
</feature>
<evidence type="ECO:0000256" key="1">
    <source>
        <dbReference type="SAM" id="MobiDB-lite"/>
    </source>
</evidence>
<dbReference type="HOGENOM" id="CLU_084749_2_1_11"/>
<reference evidence="3 4" key="1">
    <citation type="journal article" date="2009" name="Genome Res.">
        <title>Complete genome of the cellulolytic thermophile Acidothermus cellulolyticus 11B provides insights into its ecophysiological and evolutionary adaptations.</title>
        <authorList>
            <person name="Barabote R.D."/>
            <person name="Xie G."/>
            <person name="Leu D.H."/>
            <person name="Normand P."/>
            <person name="Necsulea A."/>
            <person name="Daubin V."/>
            <person name="Medigue C."/>
            <person name="Adney W.S."/>
            <person name="Xu X.C."/>
            <person name="Lapidus A."/>
            <person name="Parales R.E."/>
            <person name="Detter C."/>
            <person name="Pujic P."/>
            <person name="Bruce D."/>
            <person name="Lavire C."/>
            <person name="Challacombe J.F."/>
            <person name="Brettin T.S."/>
            <person name="Berry A.M."/>
        </authorList>
    </citation>
    <scope>NUCLEOTIDE SEQUENCE [LARGE SCALE GENOMIC DNA]</scope>
    <source>
        <strain evidence="4">ATCC 43068 / DSM 8971 / 11B</strain>
    </source>
</reference>
<keyword evidence="2" id="KW-0472">Membrane</keyword>
<dbReference type="KEGG" id="ace:Acel_1072"/>
<organism evidence="3 4">
    <name type="scientific">Acidothermus cellulolyticus (strain ATCC 43068 / DSM 8971 / 11B)</name>
    <dbReference type="NCBI Taxonomy" id="351607"/>
    <lineage>
        <taxon>Bacteria</taxon>
        <taxon>Bacillati</taxon>
        <taxon>Actinomycetota</taxon>
        <taxon>Actinomycetes</taxon>
        <taxon>Acidothermales</taxon>
        <taxon>Acidothermaceae</taxon>
        <taxon>Acidothermus</taxon>
    </lineage>
</organism>
<evidence type="ECO:0000313" key="4">
    <source>
        <dbReference type="Proteomes" id="UP000008221"/>
    </source>
</evidence>
<dbReference type="EMBL" id="CP000481">
    <property type="protein sequence ID" value="ABK52844.1"/>
    <property type="molecule type" value="Genomic_DNA"/>
</dbReference>
<protein>
    <submittedName>
        <fullName evidence="3">Putative membrane protein</fullName>
    </submittedName>
</protein>
<accession>A0LTT4</accession>
<name>A0LTT4_ACIC1</name>
<feature type="region of interest" description="Disordered" evidence="1">
    <location>
        <begin position="125"/>
        <end position="162"/>
    </location>
</feature>
<dbReference type="InParanoid" id="A0LTT4"/>
<proteinExistence type="predicted"/>
<dbReference type="AlphaFoldDB" id="A0LTT4"/>
<evidence type="ECO:0000313" key="3">
    <source>
        <dbReference type="EMBL" id="ABK52844.1"/>
    </source>
</evidence>
<feature type="transmembrane region" description="Helical" evidence="2">
    <location>
        <begin position="20"/>
        <end position="38"/>
    </location>
</feature>
<feature type="compositionally biased region" description="Basic and acidic residues" evidence="1">
    <location>
        <begin position="150"/>
        <end position="162"/>
    </location>
</feature>
<gene>
    <name evidence="3" type="ordered locus">Acel_1072</name>
</gene>
<sequence length="162" mass="16568">MSAAGLRLSAVATGHDAAGTAYAAGFVFLAAAAAMPAVRAWLRRLLGILIGLTAAATVATCGSVLAHPARAAASRAEAVSQLRPPVITATSVMIWPWLAGAGALIAIALAVLVAVRSAPWPAMGRRYDRAPQDRRPPTAGPARSAPEASAWDRLDRGEDPTV</sequence>
<dbReference type="STRING" id="351607.Acel_1072"/>
<evidence type="ECO:0000256" key="2">
    <source>
        <dbReference type="SAM" id="Phobius"/>
    </source>
</evidence>
<keyword evidence="2" id="KW-0812">Transmembrane</keyword>
<feature type="transmembrane region" description="Helical" evidence="2">
    <location>
        <begin position="45"/>
        <end position="66"/>
    </location>
</feature>
<keyword evidence="4" id="KW-1185">Reference proteome</keyword>